<feature type="transmembrane region" description="Helical" evidence="2">
    <location>
        <begin position="122"/>
        <end position="141"/>
    </location>
</feature>
<sequence length="182" mass="19493">MNDGKHRNIEPAMDPDSAERLDEERPDAPHGPSRFDAGTGRGTVLGPPAGEFQERPILDGSTMSADAEASVPNPNRGQADPALVHNQPALTSASTNRWMFSAVAAFVVVGAVLLLLARWDPLWCSIGLAVGLIGLLGMLVVRATGLRRPARLWVDAGLLAMIWLVPLAIIVSVVVGHRDRIW</sequence>
<keyword evidence="2" id="KW-1133">Transmembrane helix</keyword>
<evidence type="ECO:0000256" key="2">
    <source>
        <dbReference type="SAM" id="Phobius"/>
    </source>
</evidence>
<gene>
    <name evidence="3" type="ORF">LEUCIP111803_01533</name>
</gene>
<keyword evidence="2" id="KW-0472">Membrane</keyword>
<dbReference type="AlphaFoldDB" id="A0A916NNC9"/>
<feature type="transmembrane region" description="Helical" evidence="2">
    <location>
        <begin position="153"/>
        <end position="175"/>
    </location>
</feature>
<feature type="region of interest" description="Disordered" evidence="1">
    <location>
        <begin position="1"/>
        <end position="55"/>
    </location>
</feature>
<protein>
    <submittedName>
        <fullName evidence="3">Uncharacterized protein</fullName>
    </submittedName>
</protein>
<proteinExistence type="predicted"/>
<dbReference type="EMBL" id="CAJVAP010000015">
    <property type="protein sequence ID" value="CAG7612125.1"/>
    <property type="molecule type" value="Genomic_DNA"/>
</dbReference>
<reference evidence="3" key="1">
    <citation type="submission" date="2021-06" db="EMBL/GenBank/DDBJ databases">
        <authorList>
            <person name="Criscuolo A."/>
        </authorList>
    </citation>
    <scope>NUCLEOTIDE SEQUENCE</scope>
    <source>
        <strain evidence="3">CIP111803</strain>
    </source>
</reference>
<dbReference type="Proteomes" id="UP000693892">
    <property type="component" value="Unassembled WGS sequence"/>
</dbReference>
<evidence type="ECO:0000313" key="3">
    <source>
        <dbReference type="EMBL" id="CAG7612125.1"/>
    </source>
</evidence>
<keyword evidence="4" id="KW-1185">Reference proteome</keyword>
<accession>A0A916NNC9</accession>
<evidence type="ECO:0000256" key="1">
    <source>
        <dbReference type="SAM" id="MobiDB-lite"/>
    </source>
</evidence>
<feature type="compositionally biased region" description="Basic and acidic residues" evidence="1">
    <location>
        <begin position="17"/>
        <end position="28"/>
    </location>
</feature>
<evidence type="ECO:0000313" key="4">
    <source>
        <dbReference type="Proteomes" id="UP000693892"/>
    </source>
</evidence>
<dbReference type="RefSeq" id="WP_218115134.1">
    <property type="nucleotide sequence ID" value="NZ_CAJVAP010000015.1"/>
</dbReference>
<name>A0A916NNC9_9MICO</name>
<keyword evidence="2" id="KW-0812">Transmembrane</keyword>
<feature type="transmembrane region" description="Helical" evidence="2">
    <location>
        <begin position="98"/>
        <end position="116"/>
    </location>
</feature>
<organism evidence="3 4">
    <name type="scientific">Leucobacter soli</name>
    <dbReference type="NCBI Taxonomy" id="2812850"/>
    <lineage>
        <taxon>Bacteria</taxon>
        <taxon>Bacillati</taxon>
        <taxon>Actinomycetota</taxon>
        <taxon>Actinomycetes</taxon>
        <taxon>Micrococcales</taxon>
        <taxon>Microbacteriaceae</taxon>
        <taxon>Leucobacter</taxon>
    </lineage>
</organism>
<comment type="caution">
    <text evidence="3">The sequence shown here is derived from an EMBL/GenBank/DDBJ whole genome shotgun (WGS) entry which is preliminary data.</text>
</comment>